<name>A0A2N5HES1_9BACI</name>
<sequence length="424" mass="49182">MNQDEIILKLIENIDLHKPHHTKLKHYYDGKHDILFEKGKSDPTKSDMRAYFNYAHKMVQNQVGYILGKPVNYTSKGDNKEFLNLIDYYFSPWEKEHNINLKLKSAIHGFAYEVSFINTNGDFQCTHFSPLEMAVLHDSSVDSKVSLAVRKYKLQFDDTEYVEVWDNINYTRYSNSGQLALLERKPHRFSRCPVRKLKNNDNEKSTYADIIKIIDMYNALHSVSVQEMMDFRNAYLVLSNCELDQETAQKMKENGIIILPNEKAKAEWLTKNPNSQFFKDLLDNLKDEIYIQSNQVNLNESFQSNTSGVAIRLKLQELENQSAIAESIFERVLKDRLSFFCEFLKIAENKEYDFKDINIAFTRNVPVDEASIVTMVRELQGIVPQEELLSWLPRISNPAVSIKKLKEEQDSTGINTDLMSGLNG</sequence>
<evidence type="ECO:0000313" key="2">
    <source>
        <dbReference type="Proteomes" id="UP000234950"/>
    </source>
</evidence>
<dbReference type="NCBIfam" id="TIGR01538">
    <property type="entry name" value="portal_SPP1"/>
    <property type="match status" value="1"/>
</dbReference>
<dbReference type="AlphaFoldDB" id="A0A2N5HES1"/>
<dbReference type="RefSeq" id="WP_101648293.1">
    <property type="nucleotide sequence ID" value="NZ_PGVE01000048.1"/>
</dbReference>
<dbReference type="InterPro" id="IPR006428">
    <property type="entry name" value="Portal_SPP1-type"/>
</dbReference>
<keyword evidence="2" id="KW-1185">Reference proteome</keyword>
<protein>
    <submittedName>
        <fullName evidence="1">Phage portal protein</fullName>
    </submittedName>
</protein>
<dbReference type="InterPro" id="IPR021145">
    <property type="entry name" value="Portal_protein_SPP1_Gp6-like"/>
</dbReference>
<organism evidence="1 2">
    <name type="scientific">Neobacillus cucumis</name>
    <dbReference type="NCBI Taxonomy" id="1740721"/>
    <lineage>
        <taxon>Bacteria</taxon>
        <taxon>Bacillati</taxon>
        <taxon>Bacillota</taxon>
        <taxon>Bacilli</taxon>
        <taxon>Bacillales</taxon>
        <taxon>Bacillaceae</taxon>
        <taxon>Neobacillus</taxon>
    </lineage>
</organism>
<accession>A0A2N5HES1</accession>
<dbReference type="Proteomes" id="UP000234950">
    <property type="component" value="Unassembled WGS sequence"/>
</dbReference>
<dbReference type="Pfam" id="PF05133">
    <property type="entry name" value="SPP1_portal"/>
    <property type="match status" value="1"/>
</dbReference>
<gene>
    <name evidence="1" type="ORF">CVD27_12780</name>
</gene>
<reference evidence="1 2" key="1">
    <citation type="submission" date="2017-11" db="EMBL/GenBank/DDBJ databases">
        <title>Comparitive Functional Genomics of Dry Heat Resistant strains isolated from the Viking Spacecraft.</title>
        <authorList>
            <person name="Seuylemezian A."/>
            <person name="Cooper K."/>
            <person name="Vaishampayan P."/>
        </authorList>
    </citation>
    <scope>NUCLEOTIDE SEQUENCE [LARGE SCALE GENOMIC DNA]</scope>
    <source>
        <strain evidence="1 2">V32-6</strain>
    </source>
</reference>
<dbReference type="EMBL" id="PGVE01000048">
    <property type="protein sequence ID" value="PLS04029.1"/>
    <property type="molecule type" value="Genomic_DNA"/>
</dbReference>
<evidence type="ECO:0000313" key="1">
    <source>
        <dbReference type="EMBL" id="PLS04029.1"/>
    </source>
</evidence>
<dbReference type="OrthoDB" id="3189403at2"/>
<comment type="caution">
    <text evidence="1">The sequence shown here is derived from an EMBL/GenBank/DDBJ whole genome shotgun (WGS) entry which is preliminary data.</text>
</comment>
<proteinExistence type="predicted"/>